<dbReference type="HOGENOM" id="CLU_665965_0_0_1"/>
<dbReference type="PANTHER" id="PTHR35186">
    <property type="entry name" value="ANK_REP_REGION DOMAIN-CONTAINING PROTEIN"/>
    <property type="match status" value="1"/>
</dbReference>
<accession>D5G9V1</accession>
<protein>
    <submittedName>
        <fullName evidence="2">(Perigord truffle) hypothetical protein</fullName>
    </submittedName>
</protein>
<dbReference type="InParanoid" id="D5G9V1"/>
<dbReference type="KEGG" id="tml:GSTUM_00005087001"/>
<dbReference type="RefSeq" id="XP_002837103.1">
    <property type="nucleotide sequence ID" value="XM_002837057.1"/>
</dbReference>
<sequence length="413" mass="46021">MIVDHRADNQLRSIRDRQDNQKLILARLLGIREQSRILYESLADMPSCECHRMGFQLLMENSGKSRSAGVPAVLQNLRFSLIVINTIEEDSSTLLSRKCTGTRLVVTSELEPNGSDEVIKQLKNLMAVKPRQDDRQPQKRIWFPDDQVIDTSSDWALVTIPDGISSSETTVLDLLPGVKTGQSKATSGNGDSQLEVSGSKSESRSEAGFESRFESESQLRSERQSGSESESESGSASELAEEADDNSQQSILSSDIPVVNSLCSLVENLAEEDLIDRCIGQVRSIDTTYRRYLIYQIPPKPLQTVCKSLETILEEGGIFTDDRLRISTILSKSLLQLGSYPRSFFPEHWRGCDIFFSPESENQDVFSKPYIITSKFVKDAGHKHTISHKIETALLASNHPSGDWDGKATLEDC</sequence>
<feature type="compositionally biased region" description="Polar residues" evidence="1">
    <location>
        <begin position="180"/>
        <end position="200"/>
    </location>
</feature>
<feature type="region of interest" description="Disordered" evidence="1">
    <location>
        <begin position="180"/>
        <end position="247"/>
    </location>
</feature>
<evidence type="ECO:0000313" key="2">
    <source>
        <dbReference type="EMBL" id="CAZ81294.1"/>
    </source>
</evidence>
<keyword evidence="3" id="KW-1185">Reference proteome</keyword>
<evidence type="ECO:0000256" key="1">
    <source>
        <dbReference type="SAM" id="MobiDB-lite"/>
    </source>
</evidence>
<feature type="compositionally biased region" description="Basic and acidic residues" evidence="1">
    <location>
        <begin position="201"/>
        <end position="225"/>
    </location>
</feature>
<dbReference type="PANTHER" id="PTHR35186:SF4">
    <property type="entry name" value="PRION-INHIBITION AND PROPAGATION HELO DOMAIN-CONTAINING PROTEIN"/>
    <property type="match status" value="1"/>
</dbReference>
<name>D5G9V1_TUBMM</name>
<dbReference type="GeneID" id="9188537"/>
<gene>
    <name evidence="2" type="ORF">GSTUM_00005087001</name>
</gene>
<evidence type="ECO:0000313" key="3">
    <source>
        <dbReference type="Proteomes" id="UP000006911"/>
    </source>
</evidence>
<dbReference type="STRING" id="656061.D5G9V1"/>
<dbReference type="Proteomes" id="UP000006911">
    <property type="component" value="Unassembled WGS sequence"/>
</dbReference>
<proteinExistence type="predicted"/>
<feature type="compositionally biased region" description="Low complexity" evidence="1">
    <location>
        <begin position="226"/>
        <end position="238"/>
    </location>
</feature>
<dbReference type="AlphaFoldDB" id="D5G9V1"/>
<dbReference type="EMBL" id="FN430064">
    <property type="protein sequence ID" value="CAZ81294.1"/>
    <property type="molecule type" value="Genomic_DNA"/>
</dbReference>
<reference evidence="2 3" key="1">
    <citation type="journal article" date="2010" name="Nature">
        <title>Perigord black truffle genome uncovers evolutionary origins and mechanisms of symbiosis.</title>
        <authorList>
            <person name="Martin F."/>
            <person name="Kohler A."/>
            <person name="Murat C."/>
            <person name="Balestrini R."/>
            <person name="Coutinho P.M."/>
            <person name="Jaillon O."/>
            <person name="Montanini B."/>
            <person name="Morin E."/>
            <person name="Noel B."/>
            <person name="Percudani R."/>
            <person name="Porcel B."/>
            <person name="Rubini A."/>
            <person name="Amicucci A."/>
            <person name="Amselem J."/>
            <person name="Anthouard V."/>
            <person name="Arcioni S."/>
            <person name="Artiguenave F."/>
            <person name="Aury J.M."/>
            <person name="Ballario P."/>
            <person name="Bolchi A."/>
            <person name="Brenna A."/>
            <person name="Brun A."/>
            <person name="Buee M."/>
            <person name="Cantarel B."/>
            <person name="Chevalier G."/>
            <person name="Couloux A."/>
            <person name="Da Silva C."/>
            <person name="Denoeud F."/>
            <person name="Duplessis S."/>
            <person name="Ghignone S."/>
            <person name="Hilselberger B."/>
            <person name="Iotti M."/>
            <person name="Marcais B."/>
            <person name="Mello A."/>
            <person name="Miranda M."/>
            <person name="Pacioni G."/>
            <person name="Quesneville H."/>
            <person name="Riccioni C."/>
            <person name="Ruotolo R."/>
            <person name="Splivallo R."/>
            <person name="Stocchi V."/>
            <person name="Tisserant E."/>
            <person name="Viscomi A.R."/>
            <person name="Zambonelli A."/>
            <person name="Zampieri E."/>
            <person name="Henrissat B."/>
            <person name="Lebrun M.H."/>
            <person name="Paolocci F."/>
            <person name="Bonfante P."/>
            <person name="Ottonello S."/>
            <person name="Wincker P."/>
        </authorList>
    </citation>
    <scope>NUCLEOTIDE SEQUENCE [LARGE SCALE GENOMIC DNA]</scope>
    <source>
        <strain evidence="2 3">Mel28</strain>
    </source>
</reference>
<organism evidence="2 3">
    <name type="scientific">Tuber melanosporum (strain Mel28)</name>
    <name type="common">Perigord black truffle</name>
    <dbReference type="NCBI Taxonomy" id="656061"/>
    <lineage>
        <taxon>Eukaryota</taxon>
        <taxon>Fungi</taxon>
        <taxon>Dikarya</taxon>
        <taxon>Ascomycota</taxon>
        <taxon>Pezizomycotina</taxon>
        <taxon>Pezizomycetes</taxon>
        <taxon>Pezizales</taxon>
        <taxon>Tuberaceae</taxon>
        <taxon>Tuber</taxon>
    </lineage>
</organism>